<evidence type="ECO:0000313" key="1">
    <source>
        <dbReference type="EMBL" id="KAG6413957.1"/>
    </source>
</evidence>
<dbReference type="AlphaFoldDB" id="A0A8X8ZQ89"/>
<evidence type="ECO:0000313" key="2">
    <source>
        <dbReference type="Proteomes" id="UP000298416"/>
    </source>
</evidence>
<reference evidence="1" key="1">
    <citation type="submission" date="2018-01" db="EMBL/GenBank/DDBJ databases">
        <authorList>
            <person name="Mao J.F."/>
        </authorList>
    </citation>
    <scope>NUCLEOTIDE SEQUENCE</scope>
    <source>
        <strain evidence="1">Huo1</strain>
        <tissue evidence="1">Leaf</tissue>
    </source>
</reference>
<organism evidence="1">
    <name type="scientific">Salvia splendens</name>
    <name type="common">Scarlet sage</name>
    <dbReference type="NCBI Taxonomy" id="180675"/>
    <lineage>
        <taxon>Eukaryota</taxon>
        <taxon>Viridiplantae</taxon>
        <taxon>Streptophyta</taxon>
        <taxon>Embryophyta</taxon>
        <taxon>Tracheophyta</taxon>
        <taxon>Spermatophyta</taxon>
        <taxon>Magnoliopsida</taxon>
        <taxon>eudicotyledons</taxon>
        <taxon>Gunneridae</taxon>
        <taxon>Pentapetalae</taxon>
        <taxon>asterids</taxon>
        <taxon>lamiids</taxon>
        <taxon>Lamiales</taxon>
        <taxon>Lamiaceae</taxon>
        <taxon>Nepetoideae</taxon>
        <taxon>Mentheae</taxon>
        <taxon>Salviinae</taxon>
        <taxon>Salvia</taxon>
        <taxon>Salvia subgen. Calosphace</taxon>
        <taxon>core Calosphace</taxon>
    </lineage>
</organism>
<comment type="caution">
    <text evidence="1">The sequence shown here is derived from an EMBL/GenBank/DDBJ whole genome shotgun (WGS) entry which is preliminary data.</text>
</comment>
<reference evidence="1" key="2">
    <citation type="submission" date="2020-08" db="EMBL/GenBank/DDBJ databases">
        <title>Plant Genome Project.</title>
        <authorList>
            <person name="Zhang R.-G."/>
        </authorList>
    </citation>
    <scope>NUCLEOTIDE SEQUENCE</scope>
    <source>
        <strain evidence="1">Huo1</strain>
        <tissue evidence="1">Leaf</tissue>
    </source>
</reference>
<sequence>MPVLSDPIASSLAKFGGVIANVRGKYADTRSQANLSKMHSDASQDADVISESFSRIVQRRRRSELFGRISEAHLHSSPIWCSNKLEVDNRVEMDPNWTSCSCCNSSYMDQMVSLGCVLDLLICE</sequence>
<protein>
    <submittedName>
        <fullName evidence="1">Uncharacterized protein</fullName>
    </submittedName>
</protein>
<proteinExistence type="predicted"/>
<dbReference type="Proteomes" id="UP000298416">
    <property type="component" value="Unassembled WGS sequence"/>
</dbReference>
<accession>A0A8X8ZQ89</accession>
<keyword evidence="2" id="KW-1185">Reference proteome</keyword>
<name>A0A8X8ZQ89_SALSN</name>
<gene>
    <name evidence="1" type="ORF">SASPL_126673</name>
</gene>
<dbReference type="EMBL" id="PNBA02000009">
    <property type="protein sequence ID" value="KAG6413957.1"/>
    <property type="molecule type" value="Genomic_DNA"/>
</dbReference>